<dbReference type="Proteomes" id="UP000004263">
    <property type="component" value="Unassembled WGS sequence"/>
</dbReference>
<evidence type="ECO:0008006" key="3">
    <source>
        <dbReference type="Google" id="ProtNLM"/>
    </source>
</evidence>
<dbReference type="EMBL" id="AAQH01000002">
    <property type="protein sequence ID" value="EAT13260.1"/>
    <property type="molecule type" value="Genomic_DNA"/>
</dbReference>
<dbReference type="STRING" id="207949.RED65_00830"/>
<organism evidence="1 2">
    <name type="scientific">Bermanella marisrubri</name>
    <dbReference type="NCBI Taxonomy" id="207949"/>
    <lineage>
        <taxon>Bacteria</taxon>
        <taxon>Pseudomonadati</taxon>
        <taxon>Pseudomonadota</taxon>
        <taxon>Gammaproteobacteria</taxon>
        <taxon>Oceanospirillales</taxon>
        <taxon>Oceanospirillaceae</taxon>
        <taxon>Bermanella</taxon>
    </lineage>
</organism>
<dbReference type="NCBIfam" id="TIGR03347">
    <property type="entry name" value="VI_chp_1"/>
    <property type="match status" value="1"/>
</dbReference>
<sequence>MATKSIRRVKNQPNATLLELEKDIIEHASEYDFFQAYRLLESVNDAYPVSPRRPKRKIQVRPSLSLAYNNNDVHSVQQLDKHQGYEIVTQISGLYGVSSPLPDSYNEELLDNEWDELNAPREFLDIIHRQLFPKLYSAWRLYRVNLNTIERNQSSYWSILYNLLGLPDDSETLNSAHGDAYERVKQLKIRYFSLFSNQERSASGLKLILSDYIDESDISVTEFDHESVTISPQLRCRLGVANSQLGQAHIGSKIQSQLHRITITVANIEEDKYNALFSDPFWVDCLKLLVAHYISRPLKVDLKLQVLSSDYRTQLGGQWNQLGKTSVLGKTNDLHHSISMNLLE</sequence>
<dbReference type="PANTHER" id="PTHR35564:SF3">
    <property type="entry name" value="TYPE VI SECRETION SYSTEM BASEPLATE SUBUNIT TSSG"/>
    <property type="match status" value="1"/>
</dbReference>
<dbReference type="AlphaFoldDB" id="Q1N518"/>
<dbReference type="PANTHER" id="PTHR35564">
    <property type="match status" value="1"/>
</dbReference>
<dbReference type="InterPro" id="IPR010732">
    <property type="entry name" value="T6SS_TssG-like"/>
</dbReference>
<comment type="caution">
    <text evidence="1">The sequence shown here is derived from an EMBL/GenBank/DDBJ whole genome shotgun (WGS) entry which is preliminary data.</text>
</comment>
<protein>
    <recommendedName>
        <fullName evidence="3">Type VI secretion system baseplate subunit TssG</fullName>
    </recommendedName>
</protein>
<dbReference type="Pfam" id="PF06996">
    <property type="entry name" value="T6SS_TssG"/>
    <property type="match status" value="1"/>
</dbReference>
<dbReference type="RefSeq" id="WP_007017644.1">
    <property type="nucleotide sequence ID" value="NZ_CH724114.1"/>
</dbReference>
<gene>
    <name evidence="1" type="ORF">RED65_00830</name>
</gene>
<keyword evidence="2" id="KW-1185">Reference proteome</keyword>
<name>Q1N518_9GAMM</name>
<reference evidence="1 2" key="1">
    <citation type="submission" date="2006-03" db="EMBL/GenBank/DDBJ databases">
        <authorList>
            <person name="Pinhassi J."/>
            <person name="Pedros-Alio C."/>
            <person name="Ferriera S."/>
            <person name="Johnson J."/>
            <person name="Kravitz S."/>
            <person name="Halpern A."/>
            <person name="Remington K."/>
            <person name="Beeson K."/>
            <person name="Tran B."/>
            <person name="Rogers Y.-H."/>
            <person name="Friedman R."/>
            <person name="Venter J.C."/>
        </authorList>
    </citation>
    <scope>NUCLEOTIDE SEQUENCE [LARGE SCALE GENOMIC DNA]</scope>
    <source>
        <strain evidence="1 2">RED65</strain>
    </source>
</reference>
<proteinExistence type="predicted"/>
<evidence type="ECO:0000313" key="1">
    <source>
        <dbReference type="EMBL" id="EAT13260.1"/>
    </source>
</evidence>
<dbReference type="HOGENOM" id="CLU_048238_0_1_6"/>
<evidence type="ECO:0000313" key="2">
    <source>
        <dbReference type="Proteomes" id="UP000004263"/>
    </source>
</evidence>
<accession>Q1N518</accession>
<dbReference type="OrthoDB" id="1523296at2"/>